<comment type="caution">
    <text evidence="1">The sequence shown here is derived from an EMBL/GenBank/DDBJ whole genome shotgun (WGS) entry which is preliminary data.</text>
</comment>
<dbReference type="Proteomes" id="UP001239111">
    <property type="component" value="Chromosome 2"/>
</dbReference>
<evidence type="ECO:0000313" key="1">
    <source>
        <dbReference type="EMBL" id="KAJ8680387.1"/>
    </source>
</evidence>
<dbReference type="EMBL" id="CM056742">
    <property type="protein sequence ID" value="KAJ8680387.1"/>
    <property type="molecule type" value="Genomic_DNA"/>
</dbReference>
<reference evidence="1" key="1">
    <citation type="submission" date="2023-04" db="EMBL/GenBank/DDBJ databases">
        <title>A chromosome-level genome assembly of the parasitoid wasp Eretmocerus hayati.</title>
        <authorList>
            <person name="Zhong Y."/>
            <person name="Liu S."/>
            <person name="Liu Y."/>
        </authorList>
    </citation>
    <scope>NUCLEOTIDE SEQUENCE</scope>
    <source>
        <strain evidence="1">ZJU_SS_LIU_2023</strain>
    </source>
</reference>
<proteinExistence type="predicted"/>
<keyword evidence="2" id="KW-1185">Reference proteome</keyword>
<evidence type="ECO:0000313" key="2">
    <source>
        <dbReference type="Proteomes" id="UP001239111"/>
    </source>
</evidence>
<organism evidence="1 2">
    <name type="scientific">Eretmocerus hayati</name>
    <dbReference type="NCBI Taxonomy" id="131215"/>
    <lineage>
        <taxon>Eukaryota</taxon>
        <taxon>Metazoa</taxon>
        <taxon>Ecdysozoa</taxon>
        <taxon>Arthropoda</taxon>
        <taxon>Hexapoda</taxon>
        <taxon>Insecta</taxon>
        <taxon>Pterygota</taxon>
        <taxon>Neoptera</taxon>
        <taxon>Endopterygota</taxon>
        <taxon>Hymenoptera</taxon>
        <taxon>Apocrita</taxon>
        <taxon>Proctotrupomorpha</taxon>
        <taxon>Chalcidoidea</taxon>
        <taxon>Aphelinidae</taxon>
        <taxon>Aphelininae</taxon>
        <taxon>Eretmocerus</taxon>
    </lineage>
</organism>
<accession>A0ACC2PAC5</accession>
<sequence length="199" mass="22671">MDAYTYEVVGYPSDDEVHHQSDKQDEFQALPNPHGYDSDDTDEEDVEATKAGKTNRIEYRALLQEGVVVPVYTGEKVLKQDLSNLPKAVLTKHGIENDVPDSKLPSISTSIYSGEIEFPTYAGLLTILHMMHNAQNVQKVPMNDWQNPTCLQLVTIISYFARYPSFRYNYERFLEKPDAQVKAPKSSMTPQEEKEYISC</sequence>
<name>A0ACC2PAC5_9HYME</name>
<protein>
    <submittedName>
        <fullName evidence="1">Uncharacterized protein</fullName>
    </submittedName>
</protein>
<gene>
    <name evidence="1" type="ORF">QAD02_016174</name>
</gene>